<reference evidence="3" key="2">
    <citation type="journal article" date="2011" name="J. Bacteriol.">
        <title>Complete genome sequence of Cronobacter turicensis LMG 23827, a food-borne pathogen causing deaths in neonates.</title>
        <authorList>
            <person name="Stephan R."/>
            <person name="Lehner A."/>
            <person name="Tischler P."/>
            <person name="Rattei T."/>
        </authorList>
    </citation>
    <scope>NUCLEOTIDE SEQUENCE [LARGE SCALE GENOMIC DNA]</scope>
    <source>
        <strain evidence="3">DSM 18703 / CCUG 55852 / LMG 23827 / z3032</strain>
    </source>
</reference>
<feature type="transmembrane region" description="Helical" evidence="1">
    <location>
        <begin position="176"/>
        <end position="194"/>
    </location>
</feature>
<dbReference type="PATRIC" id="fig|693216.3.peg.1903"/>
<dbReference type="EMBL" id="FN543093">
    <property type="protein sequence ID" value="CBA30631.1"/>
    <property type="molecule type" value="Genomic_DNA"/>
</dbReference>
<feature type="transmembrane region" description="Helical" evidence="1">
    <location>
        <begin position="77"/>
        <end position="98"/>
    </location>
</feature>
<protein>
    <submittedName>
        <fullName evidence="2">Uncharacterized protein yfeH</fullName>
    </submittedName>
</protein>
<evidence type="ECO:0000313" key="3">
    <source>
        <dbReference type="Proteomes" id="UP000002069"/>
    </source>
</evidence>
<dbReference type="PIRSF" id="PIRSF026166">
    <property type="entry name" value="UCP026166"/>
    <property type="match status" value="1"/>
</dbReference>
<name>C9Y3P0_CROTZ</name>
<keyword evidence="3" id="KW-1185">Reference proteome</keyword>
<dbReference type="HOGENOM" id="CLU_039013_1_0_6"/>
<dbReference type="Gene3D" id="1.20.1530.20">
    <property type="match status" value="1"/>
</dbReference>
<sequence>MNLQHYKELTMNWLKRLKIDTFLLVMIGVVIVASLFPCEGRVKTVFEYLTTAAIALLFFMHGAKLSREAILAGMGHWRLHLMVFLSTFVLFPLIGLAMKFIPHSILPPSLYMGFLYLCALPATVQSAIAFTSVARGNVAAAVCSASASSILGIFLSPVLVGVMMQAQQGDTNTLDAIGKIVLQLMVPFVVGHLSRPLIGRWVDRHKKLINMTDRSSILLVVYVAFSEAVVEGIWHQVTGLALLAVVVVSLVLLAIVLVVNVWMSRLLGFNKEDEITIVFCGSKKSLANGVPMANVLFPASQVGIMVLPLMIFHQIQLMVCAVMAQRYARRHEQKTGQKASAS</sequence>
<organism evidence="2 3">
    <name type="scientific">Cronobacter turicensis (strain DSM 18703 / CCUG 55852 / LMG 23827 / z3032)</name>
    <dbReference type="NCBI Taxonomy" id="693216"/>
    <lineage>
        <taxon>Bacteria</taxon>
        <taxon>Pseudomonadati</taxon>
        <taxon>Pseudomonadota</taxon>
        <taxon>Gammaproteobacteria</taxon>
        <taxon>Enterobacterales</taxon>
        <taxon>Enterobacteriaceae</taxon>
        <taxon>Cronobacter</taxon>
    </lineage>
</organism>
<feature type="transmembrane region" description="Helical" evidence="1">
    <location>
        <begin position="215"/>
        <end position="234"/>
    </location>
</feature>
<keyword evidence="1" id="KW-0812">Transmembrane</keyword>
<accession>C9Y3P0</accession>
<dbReference type="InterPro" id="IPR016833">
    <property type="entry name" value="Put_Na-Bile_cotransptr"/>
</dbReference>
<dbReference type="AlphaFoldDB" id="C9Y3P0"/>
<dbReference type="Pfam" id="PF13593">
    <property type="entry name" value="SBF_like"/>
    <property type="match status" value="1"/>
</dbReference>
<dbReference type="PANTHER" id="PTHR18640">
    <property type="entry name" value="SOLUTE CARRIER FAMILY 10 MEMBER 7"/>
    <property type="match status" value="1"/>
</dbReference>
<keyword evidence="1" id="KW-1133">Transmembrane helix</keyword>
<keyword evidence="1" id="KW-0472">Membrane</keyword>
<feature type="transmembrane region" description="Helical" evidence="1">
    <location>
        <begin position="240"/>
        <end position="263"/>
    </location>
</feature>
<dbReference type="InterPro" id="IPR038770">
    <property type="entry name" value="Na+/solute_symporter_sf"/>
</dbReference>
<gene>
    <name evidence="2" type="primary">yfeH</name>
    <name evidence="2" type="ordered locus">Ctu_20120</name>
</gene>
<dbReference type="GO" id="GO:0005886">
    <property type="term" value="C:plasma membrane"/>
    <property type="evidence" value="ECO:0007669"/>
    <property type="project" value="TreeGrafter"/>
</dbReference>
<evidence type="ECO:0000256" key="1">
    <source>
        <dbReference type="SAM" id="Phobius"/>
    </source>
</evidence>
<feature type="transmembrane region" description="Helical" evidence="1">
    <location>
        <begin position="138"/>
        <end position="164"/>
    </location>
</feature>
<feature type="transmembrane region" description="Helical" evidence="1">
    <location>
        <begin position="21"/>
        <end position="36"/>
    </location>
</feature>
<feature type="transmembrane region" description="Helical" evidence="1">
    <location>
        <begin position="303"/>
        <end position="324"/>
    </location>
</feature>
<feature type="transmembrane region" description="Helical" evidence="1">
    <location>
        <begin position="110"/>
        <end position="131"/>
    </location>
</feature>
<dbReference type="PANTHER" id="PTHR18640:SF5">
    <property type="entry name" value="SODIUM_BILE ACID COTRANSPORTER 7"/>
    <property type="match status" value="1"/>
</dbReference>
<dbReference type="KEGG" id="ctu:CTU_20120"/>
<reference evidence="2 3" key="1">
    <citation type="journal article" date="2010" name="J. Bacteriol.">
        <title>Complete Genome Sequence of Cronobacter turicensis LMG 23827, a foodborne pathogen causing deaths in neonates.</title>
        <authorList>
            <person name="Stephan R."/>
            <person name="Lehner A."/>
            <person name="Tischler P."/>
            <person name="Rattei T."/>
        </authorList>
    </citation>
    <scope>NUCLEOTIDE SEQUENCE [LARGE SCALE GENOMIC DNA]</scope>
    <source>
        <strain evidence="3">DSM 18703 / CCUG 55852 / LMG 23827 / z3032</strain>
    </source>
</reference>
<dbReference type="Proteomes" id="UP000002069">
    <property type="component" value="Chromosome"/>
</dbReference>
<proteinExistence type="predicted"/>
<evidence type="ECO:0000313" key="2">
    <source>
        <dbReference type="EMBL" id="CBA30631.1"/>
    </source>
</evidence>
<feature type="transmembrane region" description="Helical" evidence="1">
    <location>
        <begin position="48"/>
        <end position="65"/>
    </location>
</feature>